<dbReference type="InterPro" id="IPR001138">
    <property type="entry name" value="Zn2Cys6_DnaBD"/>
</dbReference>
<evidence type="ECO:0000259" key="3">
    <source>
        <dbReference type="PROSITE" id="PS50048"/>
    </source>
</evidence>
<feature type="domain" description="Zn(2)-C6 fungal-type" evidence="3">
    <location>
        <begin position="23"/>
        <end position="60"/>
    </location>
</feature>
<organism evidence="4 5">
    <name type="scientific">Phlyctema vagabunda</name>
    <dbReference type="NCBI Taxonomy" id="108571"/>
    <lineage>
        <taxon>Eukaryota</taxon>
        <taxon>Fungi</taxon>
        <taxon>Dikarya</taxon>
        <taxon>Ascomycota</taxon>
        <taxon>Pezizomycotina</taxon>
        <taxon>Leotiomycetes</taxon>
        <taxon>Helotiales</taxon>
        <taxon>Dermateaceae</taxon>
        <taxon>Phlyctema</taxon>
    </lineage>
</organism>
<accession>A0ABR4PAS1</accession>
<dbReference type="EMBL" id="JBFCZG010000007">
    <property type="protein sequence ID" value="KAL3420421.1"/>
    <property type="molecule type" value="Genomic_DNA"/>
</dbReference>
<feature type="compositionally biased region" description="Polar residues" evidence="2">
    <location>
        <begin position="314"/>
        <end position="335"/>
    </location>
</feature>
<feature type="region of interest" description="Disordered" evidence="2">
    <location>
        <begin position="182"/>
        <end position="247"/>
    </location>
</feature>
<dbReference type="SUPFAM" id="SSF57701">
    <property type="entry name" value="Zn2/Cys6 DNA-binding domain"/>
    <property type="match status" value="1"/>
</dbReference>
<feature type="region of interest" description="Disordered" evidence="2">
    <location>
        <begin position="312"/>
        <end position="335"/>
    </location>
</feature>
<dbReference type="CDD" id="cd00067">
    <property type="entry name" value="GAL4"/>
    <property type="match status" value="1"/>
</dbReference>
<proteinExistence type="predicted"/>
<dbReference type="Proteomes" id="UP001629113">
    <property type="component" value="Unassembled WGS sequence"/>
</dbReference>
<name>A0ABR4PAS1_9HELO</name>
<reference evidence="4 5" key="1">
    <citation type="submission" date="2024-06" db="EMBL/GenBank/DDBJ databases">
        <title>Complete genome of Phlyctema vagabunda strain 19-DSS-EL-015.</title>
        <authorList>
            <person name="Fiorenzani C."/>
        </authorList>
    </citation>
    <scope>NUCLEOTIDE SEQUENCE [LARGE SCALE GENOMIC DNA]</scope>
    <source>
        <strain evidence="4 5">19-DSS-EL-015</strain>
    </source>
</reference>
<comment type="caution">
    <text evidence="4">The sequence shown here is derived from an EMBL/GenBank/DDBJ whole genome shotgun (WGS) entry which is preliminary data.</text>
</comment>
<evidence type="ECO:0000256" key="1">
    <source>
        <dbReference type="ARBA" id="ARBA00023242"/>
    </source>
</evidence>
<feature type="compositionally biased region" description="Polar residues" evidence="2">
    <location>
        <begin position="182"/>
        <end position="191"/>
    </location>
</feature>
<evidence type="ECO:0000313" key="4">
    <source>
        <dbReference type="EMBL" id="KAL3420421.1"/>
    </source>
</evidence>
<dbReference type="Gene3D" id="4.10.240.10">
    <property type="entry name" value="Zn(2)-C6 fungal-type DNA-binding domain"/>
    <property type="match status" value="1"/>
</dbReference>
<protein>
    <recommendedName>
        <fullName evidence="3">Zn(2)-C6 fungal-type domain-containing protein</fullName>
    </recommendedName>
</protein>
<dbReference type="InterPro" id="IPR036864">
    <property type="entry name" value="Zn2-C6_fun-type_DNA-bd_sf"/>
</dbReference>
<feature type="region of interest" description="Disordered" evidence="2">
    <location>
        <begin position="267"/>
        <end position="289"/>
    </location>
</feature>
<evidence type="ECO:0000256" key="2">
    <source>
        <dbReference type="SAM" id="MobiDB-lite"/>
    </source>
</evidence>
<keyword evidence="5" id="KW-1185">Reference proteome</keyword>
<keyword evidence="1" id="KW-0539">Nucleus</keyword>
<evidence type="ECO:0000313" key="5">
    <source>
        <dbReference type="Proteomes" id="UP001629113"/>
    </source>
</evidence>
<gene>
    <name evidence="4" type="ORF">PVAG01_08920</name>
</gene>
<sequence>MEPTREQDSDNELRLEDITRRSACDRCRGMKTRCERSQNRGIAQLAQCRRCVQAQVKCITTLEAQPQRNQQGEKTGMKNGKRARTGSFETYNLDSHDTALSDFDQQYHNMLLEYNPRDLATFASMPAQTGNDAIPPGQIDLDPWHGMGDMVNLDECPTQESNSNGGRSTPTMRVTTGNVIRTTNQDNTDSQDFMGRMTPPPTAHGMAKSDHGKVRPSKSAGQGNRGSLALAPSPSFFLSGPPPPQPVQQRSIMDRLMEFNTLVSQDLQRAKENSRSRGGKNGLGSGSGSVLARTLQHSEMFLEIIGRFKRSREGGSSNGTLSGSEDTGRRNSSGSMMEFLGDRVDTDVALQLLSCNISVGNLFEILSAELAVLTSLGQDDVAQQALPDVRLVGLQQQLDVEMRVSLFAHVCGLMFLRIQKELGLMRGQELLTPAAEKTFQAVLGGNEEKAAQIVENLRRFISLRVQF</sequence>
<dbReference type="PROSITE" id="PS50048">
    <property type="entry name" value="ZN2_CY6_FUNGAL_2"/>
    <property type="match status" value="1"/>
</dbReference>